<protein>
    <recommendedName>
        <fullName evidence="1">DUF6533 domain-containing protein</fullName>
    </recommendedName>
</protein>
<gene>
    <name evidence="2" type="ORF">P691DRAFT_763673</name>
</gene>
<sequence length="92" mass="10443">MNSTGLSPQAQQLIAGIGPHRNVQSLTISSMVLVTFDWFLTFDMEVSYIWQAQWGLIKVLYILSRYTTLAHVALTVYCGYSNTPLTWILETK</sequence>
<keyword evidence="3" id="KW-1185">Reference proteome</keyword>
<proteinExistence type="predicted"/>
<evidence type="ECO:0000259" key="1">
    <source>
        <dbReference type="Pfam" id="PF20151"/>
    </source>
</evidence>
<accession>A0A9P5X6M0</accession>
<dbReference type="OrthoDB" id="3062254at2759"/>
<dbReference type="AlphaFoldDB" id="A0A9P5X6M0"/>
<evidence type="ECO:0000313" key="2">
    <source>
        <dbReference type="EMBL" id="KAF9444125.1"/>
    </source>
</evidence>
<feature type="domain" description="DUF6533" evidence="1">
    <location>
        <begin position="26"/>
        <end position="70"/>
    </location>
</feature>
<dbReference type="Proteomes" id="UP000807342">
    <property type="component" value="Unassembled WGS sequence"/>
</dbReference>
<reference evidence="2" key="1">
    <citation type="submission" date="2020-11" db="EMBL/GenBank/DDBJ databases">
        <authorList>
            <consortium name="DOE Joint Genome Institute"/>
            <person name="Ahrendt S."/>
            <person name="Riley R."/>
            <person name="Andreopoulos W."/>
            <person name="Labutti K."/>
            <person name="Pangilinan J."/>
            <person name="Ruiz-Duenas F.J."/>
            <person name="Barrasa J.M."/>
            <person name="Sanchez-Garcia M."/>
            <person name="Camarero S."/>
            <person name="Miyauchi S."/>
            <person name="Serrano A."/>
            <person name="Linde D."/>
            <person name="Babiker R."/>
            <person name="Drula E."/>
            <person name="Ayuso-Fernandez I."/>
            <person name="Pacheco R."/>
            <person name="Padilla G."/>
            <person name="Ferreira P."/>
            <person name="Barriuso J."/>
            <person name="Kellner H."/>
            <person name="Castanera R."/>
            <person name="Alfaro M."/>
            <person name="Ramirez L."/>
            <person name="Pisabarro A.G."/>
            <person name="Kuo A."/>
            <person name="Tritt A."/>
            <person name="Lipzen A."/>
            <person name="He G."/>
            <person name="Yan M."/>
            <person name="Ng V."/>
            <person name="Cullen D."/>
            <person name="Martin F."/>
            <person name="Rosso M.-N."/>
            <person name="Henrissat B."/>
            <person name="Hibbett D."/>
            <person name="Martinez A.T."/>
            <person name="Grigoriev I.V."/>
        </authorList>
    </citation>
    <scope>NUCLEOTIDE SEQUENCE</scope>
    <source>
        <strain evidence="2">MF-IS2</strain>
    </source>
</reference>
<dbReference type="InterPro" id="IPR045340">
    <property type="entry name" value="DUF6533"/>
</dbReference>
<dbReference type="EMBL" id="MU151402">
    <property type="protein sequence ID" value="KAF9444125.1"/>
    <property type="molecule type" value="Genomic_DNA"/>
</dbReference>
<name>A0A9P5X6M0_9AGAR</name>
<dbReference type="Pfam" id="PF20151">
    <property type="entry name" value="DUF6533"/>
    <property type="match status" value="1"/>
</dbReference>
<evidence type="ECO:0000313" key="3">
    <source>
        <dbReference type="Proteomes" id="UP000807342"/>
    </source>
</evidence>
<comment type="caution">
    <text evidence="2">The sequence shown here is derived from an EMBL/GenBank/DDBJ whole genome shotgun (WGS) entry which is preliminary data.</text>
</comment>
<organism evidence="2 3">
    <name type="scientific">Macrolepiota fuliginosa MF-IS2</name>
    <dbReference type="NCBI Taxonomy" id="1400762"/>
    <lineage>
        <taxon>Eukaryota</taxon>
        <taxon>Fungi</taxon>
        <taxon>Dikarya</taxon>
        <taxon>Basidiomycota</taxon>
        <taxon>Agaricomycotina</taxon>
        <taxon>Agaricomycetes</taxon>
        <taxon>Agaricomycetidae</taxon>
        <taxon>Agaricales</taxon>
        <taxon>Agaricineae</taxon>
        <taxon>Agaricaceae</taxon>
        <taxon>Macrolepiota</taxon>
    </lineage>
</organism>